<evidence type="ECO:0000256" key="6">
    <source>
        <dbReference type="ARBA" id="ARBA00023125"/>
    </source>
</evidence>
<dbReference type="GO" id="GO:0000987">
    <property type="term" value="F:cis-regulatory region sequence-specific DNA binding"/>
    <property type="evidence" value="ECO:0007669"/>
    <property type="project" value="UniProtKB-ARBA"/>
</dbReference>
<evidence type="ECO:0000256" key="2">
    <source>
        <dbReference type="ARBA" id="ARBA00022490"/>
    </source>
</evidence>
<dbReference type="SMART" id="SM00862">
    <property type="entry name" value="Trans_reg_C"/>
    <property type="match status" value="1"/>
</dbReference>
<comment type="caution">
    <text evidence="12">The sequence shown here is derived from an EMBL/GenBank/DDBJ whole genome shotgun (WGS) entry which is preliminary data.</text>
</comment>
<dbReference type="Pfam" id="PF00072">
    <property type="entry name" value="Response_reg"/>
    <property type="match status" value="1"/>
</dbReference>
<dbReference type="Proteomes" id="UP000075635">
    <property type="component" value="Unassembled WGS sequence"/>
</dbReference>
<feature type="DNA-binding region" description="OmpR/PhoB-type" evidence="9">
    <location>
        <begin position="134"/>
        <end position="233"/>
    </location>
</feature>
<keyword evidence="7" id="KW-0804">Transcription</keyword>
<dbReference type="GO" id="GO:0005829">
    <property type="term" value="C:cytosol"/>
    <property type="evidence" value="ECO:0007669"/>
    <property type="project" value="TreeGrafter"/>
</dbReference>
<dbReference type="CDD" id="cd17620">
    <property type="entry name" value="REC_OmpR_KdpE-like"/>
    <property type="match status" value="1"/>
</dbReference>
<dbReference type="PROSITE" id="PS51755">
    <property type="entry name" value="OMPR_PHOB"/>
    <property type="match status" value="1"/>
</dbReference>
<keyword evidence="3 8" id="KW-0597">Phosphoprotein</keyword>
<dbReference type="InterPro" id="IPR036388">
    <property type="entry name" value="WH-like_DNA-bd_sf"/>
</dbReference>
<name>A0A150R6U2_SORCE</name>
<evidence type="ECO:0000259" key="11">
    <source>
        <dbReference type="PROSITE" id="PS51755"/>
    </source>
</evidence>
<feature type="domain" description="Response regulatory" evidence="10">
    <location>
        <begin position="7"/>
        <end position="120"/>
    </location>
</feature>
<keyword evidence="6 9" id="KW-0238">DNA-binding</keyword>
<organism evidence="12 13">
    <name type="scientific">Sorangium cellulosum</name>
    <name type="common">Polyangium cellulosum</name>
    <dbReference type="NCBI Taxonomy" id="56"/>
    <lineage>
        <taxon>Bacteria</taxon>
        <taxon>Pseudomonadati</taxon>
        <taxon>Myxococcota</taxon>
        <taxon>Polyangia</taxon>
        <taxon>Polyangiales</taxon>
        <taxon>Polyangiaceae</taxon>
        <taxon>Sorangium</taxon>
    </lineage>
</organism>
<sequence>MSEVSPLVLLIEDEPQMRRFLRAMLAARGYRLVEAETGGEGIAQATTRNPDLVLLDLGLPDMEGLEVTRRLREWSAVPIIVLSARGQEQDKIDALDGGADDYLTKPFSAGELLARLRVALRHAAHAARGANAEGHRFAVQDVEVDLARRVVSRAGEEIHLTPIEYKLLTTLIRHAGKVLTHRQLLGEVWGPAYAGQTHYLRVYMAQLRHKLERDPARPQILITEPGVGYRLKGG</sequence>
<dbReference type="FunFam" id="3.40.50.2300:FF:000021">
    <property type="entry name" value="Two-component system response regulator KdpE"/>
    <property type="match status" value="1"/>
</dbReference>
<evidence type="ECO:0000256" key="5">
    <source>
        <dbReference type="ARBA" id="ARBA00023015"/>
    </source>
</evidence>
<dbReference type="CDD" id="cd00383">
    <property type="entry name" value="trans_reg_C"/>
    <property type="match status" value="1"/>
</dbReference>
<dbReference type="GO" id="GO:0000156">
    <property type="term" value="F:phosphorelay response regulator activity"/>
    <property type="evidence" value="ECO:0007669"/>
    <property type="project" value="TreeGrafter"/>
</dbReference>
<dbReference type="EMBL" id="JEMB01003070">
    <property type="protein sequence ID" value="KYF75957.1"/>
    <property type="molecule type" value="Genomic_DNA"/>
</dbReference>
<dbReference type="SMART" id="SM00448">
    <property type="entry name" value="REC"/>
    <property type="match status" value="1"/>
</dbReference>
<protein>
    <submittedName>
        <fullName evidence="12">Two-component system response regulator</fullName>
    </submittedName>
</protein>
<evidence type="ECO:0000313" key="12">
    <source>
        <dbReference type="EMBL" id="KYF75957.1"/>
    </source>
</evidence>
<dbReference type="Gene3D" id="6.10.250.690">
    <property type="match status" value="1"/>
</dbReference>
<evidence type="ECO:0000313" key="13">
    <source>
        <dbReference type="Proteomes" id="UP000075635"/>
    </source>
</evidence>
<dbReference type="Gene3D" id="3.40.50.2300">
    <property type="match status" value="1"/>
</dbReference>
<evidence type="ECO:0000256" key="7">
    <source>
        <dbReference type="ARBA" id="ARBA00023163"/>
    </source>
</evidence>
<dbReference type="InterPro" id="IPR001867">
    <property type="entry name" value="OmpR/PhoB-type_DNA-bd"/>
</dbReference>
<evidence type="ECO:0000256" key="9">
    <source>
        <dbReference type="PROSITE-ProRule" id="PRU01091"/>
    </source>
</evidence>
<dbReference type="SUPFAM" id="SSF52172">
    <property type="entry name" value="CheY-like"/>
    <property type="match status" value="1"/>
</dbReference>
<dbReference type="InterPro" id="IPR039420">
    <property type="entry name" value="WalR-like"/>
</dbReference>
<evidence type="ECO:0000256" key="8">
    <source>
        <dbReference type="PROSITE-ProRule" id="PRU00169"/>
    </source>
</evidence>
<evidence type="ECO:0000256" key="4">
    <source>
        <dbReference type="ARBA" id="ARBA00023012"/>
    </source>
</evidence>
<reference evidence="12 13" key="1">
    <citation type="submission" date="2014-02" db="EMBL/GenBank/DDBJ databases">
        <title>The small core and large imbalanced accessory genome model reveals a collaborative survival strategy of Sorangium cellulosum strains in nature.</title>
        <authorList>
            <person name="Han K."/>
            <person name="Peng R."/>
            <person name="Blom J."/>
            <person name="Li Y.-Z."/>
        </authorList>
    </citation>
    <scope>NUCLEOTIDE SEQUENCE [LARGE SCALE GENOMIC DNA]</scope>
    <source>
        <strain evidence="12 13">So0011-07</strain>
    </source>
</reference>
<evidence type="ECO:0000256" key="1">
    <source>
        <dbReference type="ARBA" id="ARBA00004496"/>
    </source>
</evidence>
<dbReference type="GO" id="GO:0032993">
    <property type="term" value="C:protein-DNA complex"/>
    <property type="evidence" value="ECO:0007669"/>
    <property type="project" value="TreeGrafter"/>
</dbReference>
<comment type="subcellular location">
    <subcellularLocation>
        <location evidence="1">Cytoplasm</location>
    </subcellularLocation>
</comment>
<keyword evidence="4" id="KW-0902">Two-component regulatory system</keyword>
<dbReference type="PANTHER" id="PTHR48111">
    <property type="entry name" value="REGULATOR OF RPOS"/>
    <property type="match status" value="1"/>
</dbReference>
<evidence type="ECO:0000256" key="3">
    <source>
        <dbReference type="ARBA" id="ARBA00022553"/>
    </source>
</evidence>
<keyword evidence="2" id="KW-0963">Cytoplasm</keyword>
<feature type="domain" description="OmpR/PhoB-type" evidence="11">
    <location>
        <begin position="134"/>
        <end position="233"/>
    </location>
</feature>
<dbReference type="FunFam" id="1.10.10.10:FF:000210">
    <property type="entry name" value="Winged-helix transcriptional response regulator KdpE"/>
    <property type="match status" value="1"/>
</dbReference>
<dbReference type="GO" id="GO:0042802">
    <property type="term" value="F:identical protein binding"/>
    <property type="evidence" value="ECO:0007669"/>
    <property type="project" value="UniProtKB-ARBA"/>
</dbReference>
<feature type="modified residue" description="4-aspartylphosphate" evidence="8">
    <location>
        <position position="56"/>
    </location>
</feature>
<dbReference type="InterPro" id="IPR001789">
    <property type="entry name" value="Sig_transdc_resp-reg_receiver"/>
</dbReference>
<evidence type="ECO:0000259" key="10">
    <source>
        <dbReference type="PROSITE" id="PS50110"/>
    </source>
</evidence>
<dbReference type="GO" id="GO:0045893">
    <property type="term" value="P:positive regulation of DNA-templated transcription"/>
    <property type="evidence" value="ECO:0007669"/>
    <property type="project" value="UniProtKB-ARBA"/>
</dbReference>
<keyword evidence="5" id="KW-0805">Transcription regulation</keyword>
<proteinExistence type="predicted"/>
<dbReference type="PANTHER" id="PTHR48111:SF50">
    <property type="entry name" value="KDP OPERON TRANSCRIPTIONAL REGULATORY PROTEIN KDPE"/>
    <property type="match status" value="1"/>
</dbReference>
<dbReference type="Gene3D" id="1.10.10.10">
    <property type="entry name" value="Winged helix-like DNA-binding domain superfamily/Winged helix DNA-binding domain"/>
    <property type="match status" value="1"/>
</dbReference>
<dbReference type="PROSITE" id="PS50110">
    <property type="entry name" value="RESPONSE_REGULATORY"/>
    <property type="match status" value="1"/>
</dbReference>
<gene>
    <name evidence="12" type="ORF">BE17_27730</name>
</gene>
<dbReference type="InterPro" id="IPR011006">
    <property type="entry name" value="CheY-like_superfamily"/>
</dbReference>
<dbReference type="Pfam" id="PF00486">
    <property type="entry name" value="Trans_reg_C"/>
    <property type="match status" value="1"/>
</dbReference>
<dbReference type="AlphaFoldDB" id="A0A150R6U2"/>
<accession>A0A150R6U2</accession>